<reference evidence="6 7" key="1">
    <citation type="submission" date="2022-02" db="EMBL/GenBank/DDBJ databases">
        <title>Genome sequence data of Kingella unionensis sp. nov. strain CICC 24913 (CCUG 75125).</title>
        <authorList>
            <person name="Xiao M."/>
        </authorList>
    </citation>
    <scope>NUCLEOTIDE SEQUENCE [LARGE SCALE GENOMIC DNA]</scope>
    <source>
        <strain evidence="6 7">CICC 24913</strain>
    </source>
</reference>
<protein>
    <submittedName>
        <fullName evidence="6">LysR substrate-binding domain-containing protein</fullName>
    </submittedName>
</protein>
<keyword evidence="2" id="KW-0805">Transcription regulation</keyword>
<dbReference type="SUPFAM" id="SSF53850">
    <property type="entry name" value="Periplasmic binding protein-like II"/>
    <property type="match status" value="1"/>
</dbReference>
<evidence type="ECO:0000259" key="5">
    <source>
        <dbReference type="PROSITE" id="PS50931"/>
    </source>
</evidence>
<dbReference type="EMBL" id="JAKOOW010000021">
    <property type="protein sequence ID" value="MCG6503813.1"/>
    <property type="molecule type" value="Genomic_DNA"/>
</dbReference>
<name>A0ABS9NLZ6_9NEIS</name>
<sequence length="314" mass="34520">MKLQQLRYAVEVFRRNLNVSEAAEALFTSQPGVSKQIRLLEEELGTQIFIRSGKRIVSVTQPGQAILETAEQILREVQNIKNISGEFTGTRSGSLTLAASGTLARFRLPETVARFTADYPDVHLNIKCGSPQEVADMVYRGEADLALSGDLPDLPADVGSLPCGQWHYAVFVPPSHRLATLPEITLRDLADEPLLAYGFSFDAGTVLARAFGRGRVADYRVALAADDDDLLKTYVRLGLGVGLLNRDAHDDADAGIVMRDAGRLFEPVPVQILLRGDALIRNYVYDFIAMLDAGLTRDRVNQLLYTPAQEDFSI</sequence>
<dbReference type="PANTHER" id="PTHR30126">
    <property type="entry name" value="HTH-TYPE TRANSCRIPTIONAL REGULATOR"/>
    <property type="match status" value="1"/>
</dbReference>
<dbReference type="Pfam" id="PF00126">
    <property type="entry name" value="HTH_1"/>
    <property type="match status" value="1"/>
</dbReference>
<dbReference type="Pfam" id="PF03466">
    <property type="entry name" value="LysR_substrate"/>
    <property type="match status" value="1"/>
</dbReference>
<keyword evidence="4" id="KW-0804">Transcription</keyword>
<dbReference type="InterPro" id="IPR000847">
    <property type="entry name" value="LysR_HTH_N"/>
</dbReference>
<feature type="domain" description="HTH lysR-type" evidence="5">
    <location>
        <begin position="1"/>
        <end position="59"/>
    </location>
</feature>
<evidence type="ECO:0000256" key="3">
    <source>
        <dbReference type="ARBA" id="ARBA00023125"/>
    </source>
</evidence>
<proteinExistence type="inferred from homology"/>
<gene>
    <name evidence="6" type="ORF">MB824_04775</name>
</gene>
<dbReference type="SUPFAM" id="SSF46785">
    <property type="entry name" value="Winged helix' DNA-binding domain"/>
    <property type="match status" value="1"/>
</dbReference>
<accession>A0ABS9NLZ6</accession>
<evidence type="ECO:0000313" key="6">
    <source>
        <dbReference type="EMBL" id="MCG6503813.1"/>
    </source>
</evidence>
<dbReference type="PANTHER" id="PTHR30126:SF6">
    <property type="entry name" value="HTH-TYPE TRANSCRIPTIONAL REGULATOR CYSB-RELATED"/>
    <property type="match status" value="1"/>
</dbReference>
<comment type="caution">
    <text evidence="6">The sequence shown here is derived from an EMBL/GenBank/DDBJ whole genome shotgun (WGS) entry which is preliminary data.</text>
</comment>
<dbReference type="Proteomes" id="UP001298424">
    <property type="component" value="Unassembled WGS sequence"/>
</dbReference>
<keyword evidence="7" id="KW-1185">Reference proteome</keyword>
<dbReference type="Gene3D" id="1.10.10.10">
    <property type="entry name" value="Winged helix-like DNA-binding domain superfamily/Winged helix DNA-binding domain"/>
    <property type="match status" value="1"/>
</dbReference>
<organism evidence="6 7">
    <name type="scientific">Kingella pumchi</name>
    <dbReference type="NCBI Taxonomy" id="2779506"/>
    <lineage>
        <taxon>Bacteria</taxon>
        <taxon>Pseudomonadati</taxon>
        <taxon>Pseudomonadota</taxon>
        <taxon>Betaproteobacteria</taxon>
        <taxon>Neisseriales</taxon>
        <taxon>Neisseriaceae</taxon>
        <taxon>Kingella</taxon>
    </lineage>
</organism>
<keyword evidence="3" id="KW-0238">DNA-binding</keyword>
<dbReference type="InterPro" id="IPR036390">
    <property type="entry name" value="WH_DNA-bd_sf"/>
</dbReference>
<dbReference type="RefSeq" id="WP_238746416.1">
    <property type="nucleotide sequence ID" value="NZ_JAKOOW010000021.1"/>
</dbReference>
<dbReference type="Gene3D" id="3.40.190.10">
    <property type="entry name" value="Periplasmic binding protein-like II"/>
    <property type="match status" value="2"/>
</dbReference>
<evidence type="ECO:0000256" key="4">
    <source>
        <dbReference type="ARBA" id="ARBA00023163"/>
    </source>
</evidence>
<dbReference type="PROSITE" id="PS50931">
    <property type="entry name" value="HTH_LYSR"/>
    <property type="match status" value="1"/>
</dbReference>
<dbReference type="InterPro" id="IPR036388">
    <property type="entry name" value="WH-like_DNA-bd_sf"/>
</dbReference>
<evidence type="ECO:0000256" key="2">
    <source>
        <dbReference type="ARBA" id="ARBA00023015"/>
    </source>
</evidence>
<comment type="similarity">
    <text evidence="1">Belongs to the LysR transcriptional regulatory family.</text>
</comment>
<evidence type="ECO:0000313" key="7">
    <source>
        <dbReference type="Proteomes" id="UP001298424"/>
    </source>
</evidence>
<dbReference type="InterPro" id="IPR005119">
    <property type="entry name" value="LysR_subst-bd"/>
</dbReference>
<dbReference type="PRINTS" id="PR00039">
    <property type="entry name" value="HTHLYSR"/>
</dbReference>
<evidence type="ECO:0000256" key="1">
    <source>
        <dbReference type="ARBA" id="ARBA00009437"/>
    </source>
</evidence>